<dbReference type="STRING" id="742742.HMPREF9452_02076"/>
<organism evidence="1 2">
    <name type="scientific">Collinsella tanakaei YIT 12063</name>
    <dbReference type="NCBI Taxonomy" id="742742"/>
    <lineage>
        <taxon>Bacteria</taxon>
        <taxon>Bacillati</taxon>
        <taxon>Actinomycetota</taxon>
        <taxon>Coriobacteriia</taxon>
        <taxon>Coriobacteriales</taxon>
        <taxon>Coriobacteriaceae</taxon>
        <taxon>Collinsella</taxon>
    </lineage>
</organism>
<comment type="caution">
    <text evidence="1">The sequence shown here is derived from an EMBL/GenBank/DDBJ whole genome shotgun (WGS) entry which is preliminary data.</text>
</comment>
<keyword evidence="2" id="KW-1185">Reference proteome</keyword>
<dbReference type="HOGENOM" id="CLU_3288025_0_0_11"/>
<evidence type="ECO:0000313" key="2">
    <source>
        <dbReference type="Proteomes" id="UP000004830"/>
    </source>
</evidence>
<protein>
    <submittedName>
        <fullName evidence="1">Uncharacterized protein</fullName>
    </submittedName>
</protein>
<reference evidence="1 2" key="1">
    <citation type="submission" date="2011-06" db="EMBL/GenBank/DDBJ databases">
        <title>The Genome Sequence of Collinsella tanakaei YIT 12063.</title>
        <authorList>
            <consortium name="The Broad Institute Genome Sequencing Platform"/>
            <person name="Earl A."/>
            <person name="Ward D."/>
            <person name="Feldgarden M."/>
            <person name="Gevers D."/>
            <person name="Morotomi M."/>
            <person name="Young S.K."/>
            <person name="Zeng Q."/>
            <person name="Gargeya S."/>
            <person name="Fitzgerald M."/>
            <person name="Haas B."/>
            <person name="Abouelleil A."/>
            <person name="Alvarado L."/>
            <person name="Arachchi H.M."/>
            <person name="Berlin A."/>
            <person name="Brown A."/>
            <person name="Chapman S.B."/>
            <person name="Chen Z."/>
            <person name="Dunbar C."/>
            <person name="Freedman E."/>
            <person name="Gearin G."/>
            <person name="Gellesch M."/>
            <person name="Goldberg J."/>
            <person name="Griggs A."/>
            <person name="Gujja S."/>
            <person name="Heiman D."/>
            <person name="Howarth C."/>
            <person name="Larson L."/>
            <person name="Lui A."/>
            <person name="MacDonald P.J.P."/>
            <person name="Mehta T."/>
            <person name="Montmayeur A."/>
            <person name="Murphy C."/>
            <person name="Neiman D."/>
            <person name="Pearson M."/>
            <person name="Priest M."/>
            <person name="Roberts A."/>
            <person name="Saif S."/>
            <person name="Shea T."/>
            <person name="Shenoy N."/>
            <person name="Sisk P."/>
            <person name="Stolte C."/>
            <person name="Sykes S."/>
            <person name="Wortman J."/>
            <person name="Nusbaum C."/>
            <person name="Birren B."/>
        </authorList>
    </citation>
    <scope>NUCLEOTIDE SEQUENCE [LARGE SCALE GENOMIC DNA]</scope>
    <source>
        <strain evidence="1 2">YIT 12063</strain>
    </source>
</reference>
<gene>
    <name evidence="1" type="ORF">HMPREF9452_02076</name>
</gene>
<accession>G1WL63</accession>
<dbReference type="EMBL" id="ADLS01000031">
    <property type="protein sequence ID" value="EGX68525.1"/>
    <property type="molecule type" value="Genomic_DNA"/>
</dbReference>
<name>G1WL63_9ACTN</name>
<dbReference type="AlphaFoldDB" id="G1WL63"/>
<sequence length="40" mass="4579">MLSTCVSNSSVHLYNSYTRYQNSAVKRQKTPYGEPQNVQV</sequence>
<dbReference type="Proteomes" id="UP000004830">
    <property type="component" value="Unassembled WGS sequence"/>
</dbReference>
<evidence type="ECO:0000313" key="1">
    <source>
        <dbReference type="EMBL" id="EGX68525.1"/>
    </source>
</evidence>
<proteinExistence type="predicted"/>